<dbReference type="RefSeq" id="WP_125020115.1">
    <property type="nucleotide sequence ID" value="NZ_RQVQ01000049.1"/>
</dbReference>
<accession>A0A3P3VY39</accession>
<keyword evidence="2" id="KW-1185">Reference proteome</keyword>
<proteinExistence type="predicted"/>
<evidence type="ECO:0000313" key="1">
    <source>
        <dbReference type="EMBL" id="RRJ87715.1"/>
    </source>
</evidence>
<dbReference type="AlphaFoldDB" id="A0A3P3VY39"/>
<dbReference type="EMBL" id="RQVQ01000049">
    <property type="protein sequence ID" value="RRJ87715.1"/>
    <property type="molecule type" value="Genomic_DNA"/>
</dbReference>
<evidence type="ECO:0008006" key="3">
    <source>
        <dbReference type="Google" id="ProtNLM"/>
    </source>
</evidence>
<sequence>MKKIIIIICIIFVACNKTENKDINDNKKSEDFDFTVFHADTLKSDTLNIVKYEFGNKEFDKYPNRYLDVYYIIRDSVFNGNIKDLEGFEYGVLTNAKKKDTLYINSFNEKGRKIITFFIYDEVEIPVNKDSVRILYNIYKFGSPTFIN</sequence>
<name>A0A3P3VY39_9FLAO</name>
<dbReference type="PROSITE" id="PS51257">
    <property type="entry name" value="PROKAR_LIPOPROTEIN"/>
    <property type="match status" value="1"/>
</dbReference>
<protein>
    <recommendedName>
        <fullName evidence="3">Lipoprotein</fullName>
    </recommendedName>
</protein>
<dbReference type="Proteomes" id="UP000275719">
    <property type="component" value="Unassembled WGS sequence"/>
</dbReference>
<evidence type="ECO:0000313" key="2">
    <source>
        <dbReference type="Proteomes" id="UP000275719"/>
    </source>
</evidence>
<comment type="caution">
    <text evidence="1">The sequence shown here is derived from an EMBL/GenBank/DDBJ whole genome shotgun (WGS) entry which is preliminary data.</text>
</comment>
<gene>
    <name evidence="1" type="ORF">EG240_14720</name>
</gene>
<reference evidence="1 2" key="1">
    <citation type="submission" date="2018-11" db="EMBL/GenBank/DDBJ databases">
        <title>Flavobacterium sp. nov., YIM 102701-2 draft genome.</title>
        <authorList>
            <person name="Li G."/>
            <person name="Jiang Y."/>
        </authorList>
    </citation>
    <scope>NUCLEOTIDE SEQUENCE [LARGE SCALE GENOMIC DNA]</scope>
    <source>
        <strain evidence="1 2">YIM 102701-2</strain>
    </source>
</reference>
<organism evidence="1 2">
    <name type="scientific">Paenimyroides tangerinum</name>
    <dbReference type="NCBI Taxonomy" id="2488728"/>
    <lineage>
        <taxon>Bacteria</taxon>
        <taxon>Pseudomonadati</taxon>
        <taxon>Bacteroidota</taxon>
        <taxon>Flavobacteriia</taxon>
        <taxon>Flavobacteriales</taxon>
        <taxon>Flavobacteriaceae</taxon>
        <taxon>Paenimyroides</taxon>
    </lineage>
</organism>